<keyword evidence="2" id="KW-1185">Reference proteome</keyword>
<gene>
    <name evidence="1" type="ORF">LOD99_3091</name>
</gene>
<comment type="caution">
    <text evidence="1">The sequence shown here is derived from an EMBL/GenBank/DDBJ whole genome shotgun (WGS) entry which is preliminary data.</text>
</comment>
<sequence length="130" mass="14577">MTGDELIPTEEFPEDPGTNELALLALEAEIADPPMVEDHKKIINEVLEPSQANNVTVLDKEPNVVMNDCEPVHAITARAATQALLDMEIFFQDQGKQVDAEWCAVHADEVRKVTEEHKKQTKMSQFFSQC</sequence>
<proteinExistence type="predicted"/>
<accession>A0AAV7JZJ4</accession>
<organism evidence="1 2">
    <name type="scientific">Oopsacas minuta</name>
    <dbReference type="NCBI Taxonomy" id="111878"/>
    <lineage>
        <taxon>Eukaryota</taxon>
        <taxon>Metazoa</taxon>
        <taxon>Porifera</taxon>
        <taxon>Hexactinellida</taxon>
        <taxon>Hexasterophora</taxon>
        <taxon>Lyssacinosida</taxon>
        <taxon>Leucopsacidae</taxon>
        <taxon>Oopsacas</taxon>
    </lineage>
</organism>
<dbReference type="EMBL" id="JAKMXF010000244">
    <property type="protein sequence ID" value="KAI6653915.1"/>
    <property type="molecule type" value="Genomic_DNA"/>
</dbReference>
<dbReference type="Proteomes" id="UP001165289">
    <property type="component" value="Unassembled WGS sequence"/>
</dbReference>
<evidence type="ECO:0000313" key="1">
    <source>
        <dbReference type="EMBL" id="KAI6653915.1"/>
    </source>
</evidence>
<name>A0AAV7JZJ4_9METZ</name>
<dbReference type="AlphaFoldDB" id="A0AAV7JZJ4"/>
<evidence type="ECO:0000313" key="2">
    <source>
        <dbReference type="Proteomes" id="UP001165289"/>
    </source>
</evidence>
<protein>
    <submittedName>
        <fullName evidence="1">Uncharacterized protein</fullName>
    </submittedName>
</protein>
<reference evidence="1 2" key="1">
    <citation type="journal article" date="2023" name="BMC Biol.">
        <title>The compact genome of the sponge Oopsacas minuta (Hexactinellida) is lacking key metazoan core genes.</title>
        <authorList>
            <person name="Santini S."/>
            <person name="Schenkelaars Q."/>
            <person name="Jourda C."/>
            <person name="Duchesne M."/>
            <person name="Belahbib H."/>
            <person name="Rocher C."/>
            <person name="Selva M."/>
            <person name="Riesgo A."/>
            <person name="Vervoort M."/>
            <person name="Leys S.P."/>
            <person name="Kodjabachian L."/>
            <person name="Le Bivic A."/>
            <person name="Borchiellini C."/>
            <person name="Claverie J.M."/>
            <person name="Renard E."/>
        </authorList>
    </citation>
    <scope>NUCLEOTIDE SEQUENCE [LARGE SCALE GENOMIC DNA]</scope>
    <source>
        <strain evidence="1">SPO-2</strain>
    </source>
</reference>